<proteinExistence type="inferred from homology"/>
<organism evidence="12 13">
    <name type="scientific">Nanobdella aerobiophila</name>
    <dbReference type="NCBI Taxonomy" id="2586965"/>
    <lineage>
        <taxon>Archaea</taxon>
        <taxon>Nanobdellota</taxon>
        <taxon>Nanobdellia</taxon>
        <taxon>Nanobdellales</taxon>
        <taxon>Nanobdellaceae</taxon>
        <taxon>Nanobdella</taxon>
    </lineage>
</organism>
<evidence type="ECO:0000256" key="5">
    <source>
        <dbReference type="ARBA" id="ARBA00022741"/>
    </source>
</evidence>
<gene>
    <name evidence="12" type="ORF">MJ1_0589</name>
</gene>
<dbReference type="Gene3D" id="3.90.1570.50">
    <property type="match status" value="1"/>
</dbReference>
<sequence length="1097" mass="130092">MIINNKNIESEQEYKEEIIEHLEKSGWKNIRGKDLNIENDCLIIKDIFINKIKEINKNKELTDEDIKNAYNMFKSAISGKDILRYLKEGLYITLEKTKIKENIKLIDYENIGNNEFIVSDEVPVITKNGERRLDLVFFINGIPIIIAEIERPSYNKWEDGFNQLLNVYIYELQNCIKFFQMGMVIADKIYSFPIDEKVLKDIISNNIQNLKSKRTILWKPDNNRNTNDLSDILNATLEIMINRENLLKIIKYYIVYNKEEKILPRYPQFYTSEKLYKKIEERLFGNPEDKSYLVWHYQGSGKSLLMYYLAEYILKKLKRGNNIKPVVIILVDRLELKDQIFQLFNSMKEDLGFPVEEVNLKQLIEERLRYGIDPQPGIYILTIQKFRDIKNNTITFEDQLESILLSENEIMQIKNRKDIFIFIDEAHRSIYGKLGKKLFDIFSNSFYIAFTGTPAISKDINTLEKFKVVDTYFVSEAESDGVVVPILYKPEYDVISLTKNLLKEKENVSEEEYEEVIKKFLEKEDYYDIEDFLENPEYISDRDIKRLLNKINKINLIFKNPDRINKVTDKIADHFKKEVEPLGFKGLIIAPSRKIAVIYAKKLKEKLGKDSVEALITYNEHEDDVEILEYLRDLQERYTKGSIRDYNQINEEIKNRFKEDENPKILVVVNKLTTGFDLDKIQTIYLDRPVMTYHTLLQIIGRCNRRYSNKKYGLVVDFVGIIDVLRRAFELYINIQGHYQEISKYLIKDIDNIEKDIENILNLIDDNIFKKIQINLSDYIGYYQKNKNEPEEIKNRIDNIVGKIISGELMNTFFSLFKEFEKIYISPAIPLNLREKYKDKFMFLYLICLSLKKIKENRKDGSQEIGILEGKIEQIIEEFKEKINIEKFLTLEEEDIENIRKSLNNMGENNEFIILSSLIDNYNEIGQNKDRVNMVISKISKSVAVLENEEDKKITYRDIIEKIFDTIRKYNEGKLNGYKTLETLKTYINKIYEYEKTRKESKLSDEELYLYKILDDLNLDQKIKDINIVKDIIGNIREVIEENKNKNDFCDKLVRNIRENIVLNLNKLESNKREEIIKKLKEYYANIYPECREKLLS</sequence>
<evidence type="ECO:0000256" key="1">
    <source>
        <dbReference type="ARBA" id="ARBA00000851"/>
    </source>
</evidence>
<evidence type="ECO:0000256" key="10">
    <source>
        <dbReference type="ARBA" id="ARBA00023125"/>
    </source>
</evidence>
<dbReference type="NCBIfam" id="TIGR00348">
    <property type="entry name" value="hsdR"/>
    <property type="match status" value="1"/>
</dbReference>
<dbReference type="Gene3D" id="3.40.50.300">
    <property type="entry name" value="P-loop containing nucleotide triphosphate hydrolases"/>
    <property type="match status" value="2"/>
</dbReference>
<keyword evidence="13" id="KW-1185">Reference proteome</keyword>
<dbReference type="Pfam" id="PF18766">
    <property type="entry name" value="SWI2_SNF2"/>
    <property type="match status" value="1"/>
</dbReference>
<dbReference type="InterPro" id="IPR055180">
    <property type="entry name" value="HsdR_RecA-like_helicase_dom_2"/>
</dbReference>
<protein>
    <recommendedName>
        <fullName evidence="3">type I site-specific deoxyribonuclease</fullName>
        <ecNumber evidence="3">3.1.21.3</ecNumber>
    </recommendedName>
</protein>
<dbReference type="Pfam" id="PF22679">
    <property type="entry name" value="T1R_D3-like"/>
    <property type="match status" value="1"/>
</dbReference>
<dbReference type="GeneID" id="74568534"/>
<dbReference type="EMBL" id="AP019769">
    <property type="protein sequence ID" value="BBL45739.1"/>
    <property type="molecule type" value="Genomic_DNA"/>
</dbReference>
<keyword evidence="7" id="KW-0255">Endonuclease</keyword>
<feature type="domain" description="Helicase ATP-binding" evidence="11">
    <location>
        <begin position="283"/>
        <end position="472"/>
    </location>
</feature>
<evidence type="ECO:0000256" key="4">
    <source>
        <dbReference type="ARBA" id="ARBA00022722"/>
    </source>
</evidence>
<keyword evidence="8" id="KW-0378">Hydrolase</keyword>
<dbReference type="Proteomes" id="UP001055553">
    <property type="component" value="Chromosome"/>
</dbReference>
<dbReference type="AlphaFoldDB" id="A0A915T064"/>
<dbReference type="InterPro" id="IPR027417">
    <property type="entry name" value="P-loop_NTPase"/>
</dbReference>
<dbReference type="SMART" id="SM00487">
    <property type="entry name" value="DEXDc"/>
    <property type="match status" value="1"/>
</dbReference>
<accession>A0A915T064</accession>
<keyword evidence="6" id="KW-0680">Restriction system</keyword>
<reference evidence="13" key="1">
    <citation type="journal article" date="2022" name="Int. J. Syst. Evol. Microbiol.">
        <title>Nanobdella aerobiophila gen. nov., sp. nov., a thermoacidophilic, obligate ectosymbiotic archaeon, and proposal of Nanobdellaceae fam. nov., Nanobdellales ord. nov. and Nanobdellia class. nov.</title>
        <authorList>
            <person name="Kato S."/>
            <person name="Ogasawara A."/>
            <person name="Itoh T."/>
            <person name="Sakai H.D."/>
            <person name="Shimizu M."/>
            <person name="Yuki M."/>
            <person name="Kaneko M."/>
            <person name="Takashina T."/>
            <person name="Ohkuma M."/>
        </authorList>
    </citation>
    <scope>NUCLEOTIDE SEQUENCE [LARGE SCALE GENOMIC DNA]</scope>
    <source>
        <strain evidence="13">MJ1</strain>
    </source>
</reference>
<dbReference type="InterPro" id="IPR040980">
    <property type="entry name" value="SWI2_SNF2"/>
</dbReference>
<dbReference type="InterPro" id="IPR004473">
    <property type="entry name" value="Restrct_endonuc_typeI_HsdR"/>
</dbReference>
<dbReference type="GO" id="GO:0120545">
    <property type="term" value="F:nucleic acid conformation isomerase activity"/>
    <property type="evidence" value="ECO:0007669"/>
    <property type="project" value="UniProtKB-ARBA"/>
</dbReference>
<name>A0A915T064_9ARCH</name>
<dbReference type="SUPFAM" id="SSF52540">
    <property type="entry name" value="P-loop containing nucleoside triphosphate hydrolases"/>
    <property type="match status" value="2"/>
</dbReference>
<keyword evidence="10" id="KW-0238">DNA-binding</keyword>
<dbReference type="KEGG" id="naer:MJ1_0589"/>
<evidence type="ECO:0000256" key="6">
    <source>
        <dbReference type="ARBA" id="ARBA00022747"/>
    </source>
</evidence>
<dbReference type="EC" id="3.1.21.3" evidence="3"/>
<evidence type="ECO:0000313" key="13">
    <source>
        <dbReference type="Proteomes" id="UP001055553"/>
    </source>
</evidence>
<dbReference type="GO" id="GO:0003677">
    <property type="term" value="F:DNA binding"/>
    <property type="evidence" value="ECO:0007669"/>
    <property type="project" value="UniProtKB-KW"/>
</dbReference>
<evidence type="ECO:0000256" key="3">
    <source>
        <dbReference type="ARBA" id="ARBA00012654"/>
    </source>
</evidence>
<dbReference type="InterPro" id="IPR014001">
    <property type="entry name" value="Helicase_ATP-bd"/>
</dbReference>
<comment type="catalytic activity">
    <reaction evidence="1">
        <text>Endonucleolytic cleavage of DNA to give random double-stranded fragments with terminal 5'-phosphates, ATP is simultaneously hydrolyzed.</text>
        <dbReference type="EC" id="3.1.21.3"/>
    </reaction>
</comment>
<dbReference type="GO" id="GO:0009307">
    <property type="term" value="P:DNA restriction-modification system"/>
    <property type="evidence" value="ECO:0007669"/>
    <property type="project" value="UniProtKB-KW"/>
</dbReference>
<dbReference type="GO" id="GO:0005524">
    <property type="term" value="F:ATP binding"/>
    <property type="evidence" value="ECO:0007669"/>
    <property type="project" value="UniProtKB-KW"/>
</dbReference>
<dbReference type="CDD" id="cd22332">
    <property type="entry name" value="HsdR_N"/>
    <property type="match status" value="1"/>
</dbReference>
<dbReference type="InterPro" id="IPR051268">
    <property type="entry name" value="Type-I_R_enzyme_R_subunit"/>
</dbReference>
<dbReference type="Pfam" id="PF04313">
    <property type="entry name" value="HSDR_N"/>
    <property type="match status" value="1"/>
</dbReference>
<evidence type="ECO:0000256" key="8">
    <source>
        <dbReference type="ARBA" id="ARBA00022801"/>
    </source>
</evidence>
<dbReference type="GO" id="GO:0009035">
    <property type="term" value="F:type I site-specific deoxyribonuclease activity"/>
    <property type="evidence" value="ECO:0007669"/>
    <property type="project" value="UniProtKB-EC"/>
</dbReference>
<dbReference type="PANTHER" id="PTHR30195:SF15">
    <property type="entry name" value="TYPE I RESTRICTION ENZYME HINDI ENDONUCLEASE SUBUNIT"/>
    <property type="match status" value="1"/>
</dbReference>
<dbReference type="RefSeq" id="WP_258393052.1">
    <property type="nucleotide sequence ID" value="NZ_AP019769.1"/>
</dbReference>
<evidence type="ECO:0000259" key="11">
    <source>
        <dbReference type="PROSITE" id="PS51192"/>
    </source>
</evidence>
<comment type="similarity">
    <text evidence="2">Belongs to the HsdR family.</text>
</comment>
<keyword evidence="4" id="KW-0540">Nuclease</keyword>
<evidence type="ECO:0000256" key="2">
    <source>
        <dbReference type="ARBA" id="ARBA00008598"/>
    </source>
</evidence>
<evidence type="ECO:0000313" key="12">
    <source>
        <dbReference type="EMBL" id="BBL45739.1"/>
    </source>
</evidence>
<dbReference type="PANTHER" id="PTHR30195">
    <property type="entry name" value="TYPE I SITE-SPECIFIC DEOXYRIBONUCLEASE PROTEIN SUBUNIT M AND R"/>
    <property type="match status" value="1"/>
</dbReference>
<evidence type="ECO:0000256" key="9">
    <source>
        <dbReference type="ARBA" id="ARBA00022840"/>
    </source>
</evidence>
<keyword evidence="5" id="KW-0547">Nucleotide-binding</keyword>
<dbReference type="InterPro" id="IPR007409">
    <property type="entry name" value="Restrct_endonuc_type1_HsdR_N"/>
</dbReference>
<keyword evidence="9" id="KW-0067">ATP-binding</keyword>
<dbReference type="PROSITE" id="PS51192">
    <property type="entry name" value="HELICASE_ATP_BIND_1"/>
    <property type="match status" value="1"/>
</dbReference>
<evidence type="ECO:0000256" key="7">
    <source>
        <dbReference type="ARBA" id="ARBA00022759"/>
    </source>
</evidence>